<protein>
    <submittedName>
        <fullName evidence="2">Uncharacterized protein</fullName>
    </submittedName>
</protein>
<organism evidence="2">
    <name type="scientific">marine metagenome</name>
    <dbReference type="NCBI Taxonomy" id="408172"/>
    <lineage>
        <taxon>unclassified sequences</taxon>
        <taxon>metagenomes</taxon>
        <taxon>ecological metagenomes</taxon>
    </lineage>
</organism>
<name>A0A382HAF2_9ZZZZ</name>
<feature type="transmembrane region" description="Helical" evidence="1">
    <location>
        <begin position="17"/>
        <end position="38"/>
    </location>
</feature>
<dbReference type="AlphaFoldDB" id="A0A382HAF2"/>
<feature type="non-terminal residue" evidence="2">
    <location>
        <position position="100"/>
    </location>
</feature>
<keyword evidence="1" id="KW-0472">Membrane</keyword>
<keyword evidence="1" id="KW-0812">Transmembrane</keyword>
<gene>
    <name evidence="2" type="ORF">METZ01_LOCUS236741</name>
</gene>
<proteinExistence type="predicted"/>
<keyword evidence="1" id="KW-1133">Transmembrane helix</keyword>
<evidence type="ECO:0000256" key="1">
    <source>
        <dbReference type="SAM" id="Phobius"/>
    </source>
</evidence>
<sequence>MNFFEHQEKARKKTGRLVFYFFLAVLCIFGALYAVASFAITKEIGWNTEVAGFVAIGTVAVVGLGSLYKVTALAGGGKVVAESLGGRLLLPNTRDLQEKR</sequence>
<feature type="transmembrane region" description="Helical" evidence="1">
    <location>
        <begin position="50"/>
        <end position="68"/>
    </location>
</feature>
<evidence type="ECO:0000313" key="2">
    <source>
        <dbReference type="EMBL" id="SVB83887.1"/>
    </source>
</evidence>
<dbReference type="EMBL" id="UINC01059931">
    <property type="protein sequence ID" value="SVB83887.1"/>
    <property type="molecule type" value="Genomic_DNA"/>
</dbReference>
<accession>A0A382HAF2</accession>
<reference evidence="2" key="1">
    <citation type="submission" date="2018-05" db="EMBL/GenBank/DDBJ databases">
        <authorList>
            <person name="Lanie J.A."/>
            <person name="Ng W.-L."/>
            <person name="Kazmierczak K.M."/>
            <person name="Andrzejewski T.M."/>
            <person name="Davidsen T.M."/>
            <person name="Wayne K.J."/>
            <person name="Tettelin H."/>
            <person name="Glass J.I."/>
            <person name="Rusch D."/>
            <person name="Podicherti R."/>
            <person name="Tsui H.-C.T."/>
            <person name="Winkler M.E."/>
        </authorList>
    </citation>
    <scope>NUCLEOTIDE SEQUENCE</scope>
</reference>